<dbReference type="Gene3D" id="2.60.40.150">
    <property type="entry name" value="C2 domain"/>
    <property type="match status" value="1"/>
</dbReference>
<dbReference type="SMART" id="SM00457">
    <property type="entry name" value="MACPF"/>
    <property type="match status" value="1"/>
</dbReference>
<evidence type="ECO:0000313" key="11">
    <source>
        <dbReference type="Proteomes" id="UP001345963"/>
    </source>
</evidence>
<dbReference type="PANTHER" id="PTHR46096:SF1">
    <property type="entry name" value="PERFORIN 1.5"/>
    <property type="match status" value="1"/>
</dbReference>
<evidence type="ECO:0000259" key="9">
    <source>
        <dbReference type="PROSITE" id="PS51412"/>
    </source>
</evidence>
<dbReference type="EMBL" id="JAHUTI010002095">
    <property type="protein sequence ID" value="MED6233242.1"/>
    <property type="molecule type" value="Genomic_DNA"/>
</dbReference>
<dbReference type="Pfam" id="PF01823">
    <property type="entry name" value="MACPF"/>
    <property type="match status" value="1"/>
</dbReference>
<gene>
    <name evidence="10" type="ORF">ATANTOWER_009032</name>
</gene>
<dbReference type="Proteomes" id="UP001345963">
    <property type="component" value="Unassembled WGS sequence"/>
</dbReference>
<evidence type="ECO:0000256" key="7">
    <source>
        <dbReference type="ARBA" id="ARBA00023157"/>
    </source>
</evidence>
<reference evidence="10 11" key="1">
    <citation type="submission" date="2021-07" db="EMBL/GenBank/DDBJ databases">
        <authorList>
            <person name="Palmer J.M."/>
        </authorList>
    </citation>
    <scope>NUCLEOTIDE SEQUENCE [LARGE SCALE GENOMIC DNA]</scope>
    <source>
        <strain evidence="10 11">AT_MEX2019</strain>
        <tissue evidence="10">Muscle</tissue>
    </source>
</reference>
<name>A0ABU7A577_9TELE</name>
<evidence type="ECO:0000256" key="1">
    <source>
        <dbReference type="ARBA" id="ARBA00004370"/>
    </source>
</evidence>
<dbReference type="PROSITE" id="PS51412">
    <property type="entry name" value="MACPF_2"/>
    <property type="match status" value="1"/>
</dbReference>
<dbReference type="InterPro" id="IPR020863">
    <property type="entry name" value="MACPF_CS"/>
</dbReference>
<comment type="caution">
    <text evidence="10">The sequence shown here is derived from an EMBL/GenBank/DDBJ whole genome shotgun (WGS) entry which is preliminary data.</text>
</comment>
<keyword evidence="11" id="KW-1185">Reference proteome</keyword>
<evidence type="ECO:0000256" key="3">
    <source>
        <dbReference type="ARBA" id="ARBA00009214"/>
    </source>
</evidence>
<evidence type="ECO:0000256" key="4">
    <source>
        <dbReference type="ARBA" id="ARBA00022525"/>
    </source>
</evidence>
<dbReference type="PROSITE" id="PS50004">
    <property type="entry name" value="C2"/>
    <property type="match status" value="1"/>
</dbReference>
<evidence type="ECO:0008006" key="12">
    <source>
        <dbReference type="Google" id="ProtNLM"/>
    </source>
</evidence>
<evidence type="ECO:0000256" key="6">
    <source>
        <dbReference type="ARBA" id="ARBA00023136"/>
    </source>
</evidence>
<comment type="subcellular location">
    <subcellularLocation>
        <location evidence="1">Membrane</location>
    </subcellularLocation>
    <subcellularLocation>
        <location evidence="2">Secreted</location>
    </subcellularLocation>
</comment>
<dbReference type="InterPro" id="IPR000008">
    <property type="entry name" value="C2_dom"/>
</dbReference>
<keyword evidence="4" id="KW-0964">Secreted</keyword>
<dbReference type="InterPro" id="IPR035892">
    <property type="entry name" value="C2_domain_sf"/>
</dbReference>
<dbReference type="InterPro" id="IPR052784">
    <property type="entry name" value="Perforin-1_pore-forming"/>
</dbReference>
<organism evidence="10 11">
    <name type="scientific">Ataeniobius toweri</name>
    <dbReference type="NCBI Taxonomy" id="208326"/>
    <lineage>
        <taxon>Eukaryota</taxon>
        <taxon>Metazoa</taxon>
        <taxon>Chordata</taxon>
        <taxon>Craniata</taxon>
        <taxon>Vertebrata</taxon>
        <taxon>Euteleostomi</taxon>
        <taxon>Actinopterygii</taxon>
        <taxon>Neopterygii</taxon>
        <taxon>Teleostei</taxon>
        <taxon>Neoteleostei</taxon>
        <taxon>Acanthomorphata</taxon>
        <taxon>Ovalentaria</taxon>
        <taxon>Atherinomorphae</taxon>
        <taxon>Cyprinodontiformes</taxon>
        <taxon>Goodeidae</taxon>
        <taxon>Ataeniobius</taxon>
    </lineage>
</organism>
<keyword evidence="6" id="KW-0472">Membrane</keyword>
<dbReference type="SMART" id="SM00239">
    <property type="entry name" value="C2"/>
    <property type="match status" value="1"/>
</dbReference>
<feature type="non-terminal residue" evidence="10">
    <location>
        <position position="1"/>
    </location>
</feature>
<evidence type="ECO:0000256" key="2">
    <source>
        <dbReference type="ARBA" id="ARBA00004613"/>
    </source>
</evidence>
<dbReference type="PANTHER" id="PTHR46096">
    <property type="entry name" value="PERFORIN-1"/>
    <property type="match status" value="1"/>
</dbReference>
<evidence type="ECO:0000313" key="10">
    <source>
        <dbReference type="EMBL" id="MED6233242.1"/>
    </source>
</evidence>
<dbReference type="PROSITE" id="PS00279">
    <property type="entry name" value="MACPF_1"/>
    <property type="match status" value="1"/>
</dbReference>
<dbReference type="SUPFAM" id="SSF49562">
    <property type="entry name" value="C2 domain (Calcium/lipid-binding domain, CaLB)"/>
    <property type="match status" value="1"/>
</dbReference>
<feature type="domain" description="C2" evidence="8">
    <location>
        <begin position="260"/>
        <end position="373"/>
    </location>
</feature>
<dbReference type="Pfam" id="PF00168">
    <property type="entry name" value="C2"/>
    <property type="match status" value="1"/>
</dbReference>
<dbReference type="InterPro" id="IPR020864">
    <property type="entry name" value="MACPF"/>
</dbReference>
<keyword evidence="5" id="KW-0204">Cytolysis</keyword>
<evidence type="ECO:0000259" key="8">
    <source>
        <dbReference type="PROSITE" id="PS50004"/>
    </source>
</evidence>
<feature type="domain" description="MACPF" evidence="9">
    <location>
        <begin position="1"/>
        <end position="259"/>
    </location>
</feature>
<evidence type="ECO:0000256" key="5">
    <source>
        <dbReference type="ARBA" id="ARBA00022852"/>
    </source>
</evidence>
<sequence>IPSSVVDWRAFSRCSADIYSSYHTSTSSLVNAYTSQDTTDWKVDLNVEKYASASLEVGGTRSSAYSYASERTSEDRYTFSLHRVTCSHYGYRYREFINTYGTHYIRQVYLGGRLRRITSSRSCLSSLNGLTSNEVHSCLSKGFAVGLGKLKLSSVQKSCSSVLQNQDSSTGYTSGLHQHYTELSGGNGWLGEFSISQNDSMGYIYWLRSLKDHPDVVSYSLRPIYQLMPSMFQKAGMKAAIEQYLEDSAVKTSPKEPYCAGYTPNLAPNCCPLQASRGTLSVTIVQAWNLKGDPVGNTESYAKMCYGSICHRTHMIRSNNPWWNALYNLGKVDTHLGLKIEAWDADLKYDDLLGRCVRYLSQGSHSFTCPAKRGGFEVRYTLTCDPYLTGDRCNRYKPSHK</sequence>
<comment type="similarity">
    <text evidence="3">Belongs to the complement C6/C7/C8/C9 family.</text>
</comment>
<accession>A0ABU7A577</accession>
<keyword evidence="7" id="KW-1015">Disulfide bond</keyword>
<proteinExistence type="inferred from homology"/>
<protein>
    <recommendedName>
        <fullName evidence="12">MACPF domain-containing protein</fullName>
    </recommendedName>
</protein>